<evidence type="ECO:0000256" key="4">
    <source>
        <dbReference type="ARBA" id="ARBA00022960"/>
    </source>
</evidence>
<evidence type="ECO:0000256" key="5">
    <source>
        <dbReference type="ARBA" id="ARBA00022984"/>
    </source>
</evidence>
<feature type="transmembrane region" description="Helical" evidence="8">
    <location>
        <begin position="357"/>
        <end position="379"/>
    </location>
</feature>
<feature type="transmembrane region" description="Helical" evidence="8">
    <location>
        <begin position="20"/>
        <end position="36"/>
    </location>
</feature>
<dbReference type="GO" id="GO:0034204">
    <property type="term" value="P:lipid translocation"/>
    <property type="evidence" value="ECO:0007669"/>
    <property type="project" value="TreeGrafter"/>
</dbReference>
<feature type="transmembrane region" description="Helical" evidence="8">
    <location>
        <begin position="470"/>
        <end position="492"/>
    </location>
</feature>
<dbReference type="PANTHER" id="PTHR47019">
    <property type="entry name" value="LIPID II FLIPPASE MURJ"/>
    <property type="match status" value="1"/>
</dbReference>
<dbReference type="GO" id="GO:0015648">
    <property type="term" value="F:lipid-linked peptidoglycan transporter activity"/>
    <property type="evidence" value="ECO:0007669"/>
    <property type="project" value="TreeGrafter"/>
</dbReference>
<dbReference type="AlphaFoldDB" id="A0A2M8FFL0"/>
<evidence type="ECO:0000256" key="8">
    <source>
        <dbReference type="SAM" id="Phobius"/>
    </source>
</evidence>
<feature type="transmembrane region" description="Helical" evidence="8">
    <location>
        <begin position="253"/>
        <end position="276"/>
    </location>
</feature>
<feature type="transmembrane region" description="Helical" evidence="8">
    <location>
        <begin position="99"/>
        <end position="126"/>
    </location>
</feature>
<feature type="transmembrane region" description="Helical" evidence="8">
    <location>
        <begin position="504"/>
        <end position="529"/>
    </location>
</feature>
<dbReference type="Pfam" id="PF03023">
    <property type="entry name" value="MurJ"/>
    <property type="match status" value="1"/>
</dbReference>
<name>A0A2M8FFL0_9BACT</name>
<dbReference type="GO" id="GO:0005886">
    <property type="term" value="C:plasma membrane"/>
    <property type="evidence" value="ECO:0007669"/>
    <property type="project" value="UniProtKB-SubCell"/>
</dbReference>
<evidence type="ECO:0000313" key="10">
    <source>
        <dbReference type="Proteomes" id="UP000230391"/>
    </source>
</evidence>
<gene>
    <name evidence="9" type="ORF">CO026_00475</name>
</gene>
<evidence type="ECO:0000256" key="3">
    <source>
        <dbReference type="ARBA" id="ARBA00022692"/>
    </source>
</evidence>
<evidence type="ECO:0000313" key="9">
    <source>
        <dbReference type="EMBL" id="PJC56406.1"/>
    </source>
</evidence>
<dbReference type="PANTHER" id="PTHR47019:SF1">
    <property type="entry name" value="LIPID II FLIPPASE MURJ"/>
    <property type="match status" value="1"/>
</dbReference>
<feature type="transmembrane region" description="Helical" evidence="8">
    <location>
        <begin position="391"/>
        <end position="413"/>
    </location>
</feature>
<feature type="transmembrane region" description="Helical" evidence="8">
    <location>
        <begin position="197"/>
        <end position="217"/>
    </location>
</feature>
<keyword evidence="4" id="KW-0133">Cell shape</keyword>
<organism evidence="9 10">
    <name type="scientific">Candidatus Kaiserbacteria bacterium CG_4_9_14_0_2_um_filter_41_32</name>
    <dbReference type="NCBI Taxonomy" id="1974601"/>
    <lineage>
        <taxon>Bacteria</taxon>
        <taxon>Candidatus Kaiseribacteriota</taxon>
    </lineage>
</organism>
<dbReference type="PRINTS" id="PR01806">
    <property type="entry name" value="VIRFACTRMVIN"/>
</dbReference>
<dbReference type="GO" id="GO:0008360">
    <property type="term" value="P:regulation of cell shape"/>
    <property type="evidence" value="ECO:0007669"/>
    <property type="project" value="UniProtKB-KW"/>
</dbReference>
<feature type="transmembrane region" description="Helical" evidence="8">
    <location>
        <begin position="167"/>
        <end position="191"/>
    </location>
</feature>
<dbReference type="EMBL" id="PFRD01000024">
    <property type="protein sequence ID" value="PJC56406.1"/>
    <property type="molecule type" value="Genomic_DNA"/>
</dbReference>
<evidence type="ECO:0008006" key="11">
    <source>
        <dbReference type="Google" id="ProtNLM"/>
    </source>
</evidence>
<accession>A0A2M8FFL0</accession>
<keyword evidence="5" id="KW-0573">Peptidoglycan synthesis</keyword>
<evidence type="ECO:0000256" key="7">
    <source>
        <dbReference type="ARBA" id="ARBA00023136"/>
    </source>
</evidence>
<sequence>MVAKVINLFYREIRGLHQAAYVLALFTLASQILALVRDRILANQFGAGYELDIYYAAFRIPDLLFVLFASVLSVYVLLPFVSRSRQGGNEVGRLVLSQMFTIFLLAYTVVSIITIIIAPVLVTYFFPGFSGESQVEVVLLLRILLLQPLLLGISSLLGVVTQLQHRFVIYAISPLVYNIGIIIGAVVLYPIFGLVGLVLGVVLGALGHVAVQIPLVYRSALAFRLTLNIDWKLIRQIGKVAIPRAITLSLNQLLLIVLVSLASVMTVGSVSVLQFAYNLQSVPLAIIGMSYSVAAFPTLAELLAQKKHQEFNDFVVTALRHIIFWSLPIIALVIVLRAQIVRVLLGSGSFDWHDTRLTAAALGLFVVSLTAQSILLLLVRAFYAGGRTRIPFILTLVGTLVGSVSAYTIYLWFQSSSSVRFFIASIFRLHDVSGTEVLTLPLGFTIGIFVQVILMMFLLRRTFDLSFGILRHQIAVATLAAIMGGLFAYGTLNFVVEGVNQDTFLGIFIQGLSAGIVGIVGVVATYYVLGSLELREIHRSFRTKLFRTDVVAPQPDVL</sequence>
<comment type="caution">
    <text evidence="9">The sequence shown here is derived from an EMBL/GenBank/DDBJ whole genome shotgun (WGS) entry which is preliminary data.</text>
</comment>
<feature type="transmembrane region" description="Helical" evidence="8">
    <location>
        <begin position="282"/>
        <end position="303"/>
    </location>
</feature>
<reference evidence="10" key="1">
    <citation type="submission" date="2017-09" db="EMBL/GenBank/DDBJ databases">
        <title>Depth-based differentiation of microbial function through sediment-hosted aquifers and enrichment of novel symbionts in the deep terrestrial subsurface.</title>
        <authorList>
            <person name="Probst A.J."/>
            <person name="Ladd B."/>
            <person name="Jarett J.K."/>
            <person name="Geller-Mcgrath D.E."/>
            <person name="Sieber C.M.K."/>
            <person name="Emerson J.B."/>
            <person name="Anantharaman K."/>
            <person name="Thomas B.C."/>
            <person name="Malmstrom R."/>
            <person name="Stieglmeier M."/>
            <person name="Klingl A."/>
            <person name="Woyke T."/>
            <person name="Ryan C.M."/>
            <person name="Banfield J.F."/>
        </authorList>
    </citation>
    <scope>NUCLEOTIDE SEQUENCE [LARGE SCALE GENOMIC DNA]</scope>
</reference>
<feature type="transmembrane region" description="Helical" evidence="8">
    <location>
        <begin position="56"/>
        <end position="78"/>
    </location>
</feature>
<comment type="subcellular location">
    <subcellularLocation>
        <location evidence="1">Cell membrane</location>
        <topology evidence="1">Multi-pass membrane protein</topology>
    </subcellularLocation>
</comment>
<dbReference type="Proteomes" id="UP000230391">
    <property type="component" value="Unassembled WGS sequence"/>
</dbReference>
<evidence type="ECO:0000256" key="1">
    <source>
        <dbReference type="ARBA" id="ARBA00004651"/>
    </source>
</evidence>
<dbReference type="InterPro" id="IPR051050">
    <property type="entry name" value="Lipid_II_flippase_MurJ/MviN"/>
</dbReference>
<keyword evidence="3 8" id="KW-0812">Transmembrane</keyword>
<keyword evidence="2" id="KW-1003">Cell membrane</keyword>
<keyword evidence="6 8" id="KW-1133">Transmembrane helix</keyword>
<proteinExistence type="predicted"/>
<keyword evidence="7 8" id="KW-0472">Membrane</keyword>
<evidence type="ECO:0000256" key="2">
    <source>
        <dbReference type="ARBA" id="ARBA00022475"/>
    </source>
</evidence>
<protein>
    <recommendedName>
        <fullName evidence="11">Lipid II flippase MurJ</fullName>
    </recommendedName>
</protein>
<feature type="transmembrane region" description="Helical" evidence="8">
    <location>
        <begin position="437"/>
        <end position="458"/>
    </location>
</feature>
<feature type="transmembrane region" description="Helical" evidence="8">
    <location>
        <begin position="138"/>
        <end position="160"/>
    </location>
</feature>
<evidence type="ECO:0000256" key="6">
    <source>
        <dbReference type="ARBA" id="ARBA00022989"/>
    </source>
</evidence>
<feature type="transmembrane region" description="Helical" evidence="8">
    <location>
        <begin position="323"/>
        <end position="345"/>
    </location>
</feature>
<dbReference type="GO" id="GO:0009252">
    <property type="term" value="P:peptidoglycan biosynthetic process"/>
    <property type="evidence" value="ECO:0007669"/>
    <property type="project" value="UniProtKB-KW"/>
</dbReference>
<dbReference type="InterPro" id="IPR004268">
    <property type="entry name" value="MurJ"/>
</dbReference>